<dbReference type="EMBL" id="VYYT01000056">
    <property type="protein sequence ID" value="KAK2773525.1"/>
    <property type="molecule type" value="Genomic_DNA"/>
</dbReference>
<accession>A0AAD9YPT2</accession>
<organism evidence="2 3">
    <name type="scientific">Colletotrichum kahawae</name>
    <name type="common">Coffee berry disease fungus</name>
    <dbReference type="NCBI Taxonomy" id="34407"/>
    <lineage>
        <taxon>Eukaryota</taxon>
        <taxon>Fungi</taxon>
        <taxon>Dikarya</taxon>
        <taxon>Ascomycota</taxon>
        <taxon>Pezizomycotina</taxon>
        <taxon>Sordariomycetes</taxon>
        <taxon>Hypocreomycetidae</taxon>
        <taxon>Glomerellales</taxon>
        <taxon>Glomerellaceae</taxon>
        <taxon>Colletotrichum</taxon>
        <taxon>Colletotrichum gloeosporioides species complex</taxon>
    </lineage>
</organism>
<dbReference type="AlphaFoldDB" id="A0AAD9YPT2"/>
<comment type="caution">
    <text evidence="2">The sequence shown here is derived from an EMBL/GenBank/DDBJ whole genome shotgun (WGS) entry which is preliminary data.</text>
</comment>
<proteinExistence type="predicted"/>
<keyword evidence="3" id="KW-1185">Reference proteome</keyword>
<evidence type="ECO:0000313" key="3">
    <source>
        <dbReference type="Proteomes" id="UP001281614"/>
    </source>
</evidence>
<feature type="region of interest" description="Disordered" evidence="1">
    <location>
        <begin position="145"/>
        <end position="172"/>
    </location>
</feature>
<reference evidence="2" key="1">
    <citation type="submission" date="2023-02" db="EMBL/GenBank/DDBJ databases">
        <title>Colletotrichum kahawae CIFC_Que2 genome sequencing and assembly.</title>
        <authorList>
            <person name="Baroncelli R."/>
        </authorList>
    </citation>
    <scope>NUCLEOTIDE SEQUENCE</scope>
    <source>
        <strain evidence="2">CIFC_Que2</strain>
    </source>
</reference>
<dbReference type="Proteomes" id="UP001281614">
    <property type="component" value="Unassembled WGS sequence"/>
</dbReference>
<evidence type="ECO:0000313" key="2">
    <source>
        <dbReference type="EMBL" id="KAK2773525.1"/>
    </source>
</evidence>
<sequence>MIEKPGNRTQDIDLIKTNSSFAGDFRNTPFRGTSVTANGLNVGVGSYSGDKYLQHWDGDDGEKGVRMLEMFALTDYGIEKNIWAPIGSIAGGIPSTFAGAENAAMDGKTSDTVEGIISSGATKGVVLAEASLQALSKLARIHQQGGGLHREESELQHTGSNTESALEFPGPSSHEHATRLLFKLVAVTEAAL</sequence>
<gene>
    <name evidence="2" type="ORF">CKAH01_13565</name>
</gene>
<name>A0AAD9YPT2_COLKA</name>
<evidence type="ECO:0000256" key="1">
    <source>
        <dbReference type="SAM" id="MobiDB-lite"/>
    </source>
</evidence>
<protein>
    <submittedName>
        <fullName evidence="2">ATP synthase f1</fullName>
    </submittedName>
</protein>